<evidence type="ECO:0000256" key="5">
    <source>
        <dbReference type="ARBA" id="ARBA00022737"/>
    </source>
</evidence>
<dbReference type="PROSITE" id="PS50268">
    <property type="entry name" value="CADHERIN_2"/>
    <property type="match status" value="1"/>
</dbReference>
<dbReference type="Gene3D" id="3.80.10.10">
    <property type="entry name" value="Ribonuclease Inhibitor"/>
    <property type="match status" value="7"/>
</dbReference>
<dbReference type="SMART" id="SM00181">
    <property type="entry name" value="EGF"/>
    <property type="match status" value="5"/>
</dbReference>
<dbReference type="InterPro" id="IPR000742">
    <property type="entry name" value="EGF"/>
</dbReference>
<evidence type="ECO:0000259" key="17">
    <source>
        <dbReference type="PROSITE" id="PS50268"/>
    </source>
</evidence>
<keyword evidence="9" id="KW-0325">Glycoprotein</keyword>
<dbReference type="SMART" id="SM00112">
    <property type="entry name" value="CA"/>
    <property type="match status" value="1"/>
</dbReference>
<accession>A0A8B6EVU4</accession>
<dbReference type="PANTHER" id="PTHR10199">
    <property type="entry name" value="THROMBOSPONDIN"/>
    <property type="match status" value="1"/>
</dbReference>
<dbReference type="InterPro" id="IPR000421">
    <property type="entry name" value="FA58C"/>
</dbReference>
<dbReference type="InterPro" id="IPR024731">
    <property type="entry name" value="NELL2-like_EGF"/>
</dbReference>
<dbReference type="PANTHER" id="PTHR10199:SF110">
    <property type="entry name" value="TSP C-TERMINAL DOMAIN-CONTAINING PROTEIN"/>
    <property type="match status" value="1"/>
</dbReference>
<dbReference type="Pfam" id="PF12947">
    <property type="entry name" value="EGF_3"/>
    <property type="match status" value="1"/>
</dbReference>
<dbReference type="Gene3D" id="2.60.120.200">
    <property type="match status" value="2"/>
</dbReference>
<dbReference type="SUPFAM" id="SSF52058">
    <property type="entry name" value="L domain-like"/>
    <property type="match status" value="2"/>
</dbReference>
<dbReference type="PROSITE" id="PS01286">
    <property type="entry name" value="FA58C_2"/>
    <property type="match status" value="1"/>
</dbReference>
<dbReference type="CDD" id="cd00185">
    <property type="entry name" value="TNFRSF"/>
    <property type="match status" value="1"/>
</dbReference>
<dbReference type="FunFam" id="4.10.1080.10:FF:000001">
    <property type="entry name" value="Thrombospondin 3"/>
    <property type="match status" value="2"/>
</dbReference>
<dbReference type="SUPFAM" id="SSF49899">
    <property type="entry name" value="Concanavalin A-like lectins/glucanases"/>
    <property type="match status" value="2"/>
</dbReference>
<dbReference type="InterPro" id="IPR003591">
    <property type="entry name" value="Leu-rich_rpt_typical-subtyp"/>
</dbReference>
<feature type="domain" description="Cadherin" evidence="17">
    <location>
        <begin position="1584"/>
        <end position="1640"/>
    </location>
</feature>
<dbReference type="Pfam" id="PF05735">
    <property type="entry name" value="TSP_C"/>
    <property type="match status" value="1"/>
</dbReference>
<dbReference type="Gene3D" id="2.10.25.10">
    <property type="entry name" value="Laminin"/>
    <property type="match status" value="4"/>
</dbReference>
<evidence type="ECO:0000313" key="19">
    <source>
        <dbReference type="EMBL" id="VDI40738.1"/>
    </source>
</evidence>
<dbReference type="Gene3D" id="2.60.40.60">
    <property type="entry name" value="Cadherins"/>
    <property type="match status" value="1"/>
</dbReference>
<dbReference type="PROSITE" id="PS51450">
    <property type="entry name" value="LRR"/>
    <property type="match status" value="3"/>
</dbReference>
<dbReference type="Pfam" id="PF00754">
    <property type="entry name" value="F5_F8_type_C"/>
    <property type="match status" value="1"/>
</dbReference>
<dbReference type="Pfam" id="PF07645">
    <property type="entry name" value="EGF_CA"/>
    <property type="match status" value="2"/>
</dbReference>
<dbReference type="InterPro" id="IPR003367">
    <property type="entry name" value="Thrombospondin_3-like_rpt"/>
</dbReference>
<dbReference type="InterPro" id="IPR049883">
    <property type="entry name" value="NOTCH1_EGF-like"/>
</dbReference>
<dbReference type="Pfam" id="PF13306">
    <property type="entry name" value="LRR_5"/>
    <property type="match status" value="1"/>
</dbReference>
<dbReference type="SMART" id="SM00365">
    <property type="entry name" value="LRR_SD22"/>
    <property type="match status" value="7"/>
</dbReference>
<feature type="signal peptide" evidence="14">
    <location>
        <begin position="1"/>
        <end position="16"/>
    </location>
</feature>
<dbReference type="FunFam" id="3.80.10.10:FF:001164">
    <property type="entry name" value="GH01279p"/>
    <property type="match status" value="1"/>
</dbReference>
<evidence type="ECO:0000256" key="6">
    <source>
        <dbReference type="ARBA" id="ARBA00022837"/>
    </source>
</evidence>
<dbReference type="InterPro" id="IPR011641">
    <property type="entry name" value="Tyr-kin_ephrin_A/B_rcpt-like"/>
</dbReference>
<dbReference type="SUPFAM" id="SSF57184">
    <property type="entry name" value="Growth factor receptor domain"/>
    <property type="match status" value="1"/>
</dbReference>
<dbReference type="CDD" id="cd00057">
    <property type="entry name" value="FA58C"/>
    <property type="match status" value="1"/>
</dbReference>
<dbReference type="InterPro" id="IPR008979">
    <property type="entry name" value="Galactose-bd-like_sf"/>
</dbReference>
<feature type="region of interest" description="Disordered" evidence="13">
    <location>
        <begin position="2382"/>
        <end position="2406"/>
    </location>
</feature>
<dbReference type="InterPro" id="IPR017897">
    <property type="entry name" value="Thrombospondin_3_rpt"/>
</dbReference>
<feature type="domain" description="EGF-like" evidence="16">
    <location>
        <begin position="2254"/>
        <end position="2295"/>
    </location>
</feature>
<dbReference type="SUPFAM" id="SSF57196">
    <property type="entry name" value="EGF/Laminin"/>
    <property type="match status" value="1"/>
</dbReference>
<dbReference type="Gene3D" id="2.60.120.260">
    <property type="entry name" value="Galactose-binding domain-like"/>
    <property type="match status" value="1"/>
</dbReference>
<comment type="similarity">
    <text evidence="1">Belongs to the thrombospondin family.</text>
</comment>
<dbReference type="SUPFAM" id="SSF49785">
    <property type="entry name" value="Galactose-binding domain-like"/>
    <property type="match status" value="1"/>
</dbReference>
<dbReference type="CDD" id="cd00054">
    <property type="entry name" value="EGF_CA"/>
    <property type="match status" value="2"/>
</dbReference>
<dbReference type="GO" id="GO:0016020">
    <property type="term" value="C:membrane"/>
    <property type="evidence" value="ECO:0007669"/>
    <property type="project" value="InterPro"/>
</dbReference>
<dbReference type="Gene3D" id="4.10.1080.10">
    <property type="entry name" value="TSP type-3 repeat"/>
    <property type="match status" value="2"/>
</dbReference>
<evidence type="ECO:0000259" key="16">
    <source>
        <dbReference type="PROSITE" id="PS50026"/>
    </source>
</evidence>
<feature type="domain" description="EGF-like" evidence="16">
    <location>
        <begin position="2144"/>
        <end position="2182"/>
    </location>
</feature>
<dbReference type="InterPro" id="IPR018097">
    <property type="entry name" value="EGF_Ca-bd_CS"/>
</dbReference>
<dbReference type="SUPFAM" id="SSF52047">
    <property type="entry name" value="RNI-like"/>
    <property type="match status" value="1"/>
</dbReference>
<comment type="caution">
    <text evidence="19">The sequence shown here is derived from an EMBL/GenBank/DDBJ whole genome shotgun (WGS) entry which is preliminary data.</text>
</comment>
<dbReference type="PROSITE" id="PS01285">
    <property type="entry name" value="FA58C_1"/>
    <property type="match status" value="1"/>
</dbReference>
<dbReference type="InterPro" id="IPR026906">
    <property type="entry name" value="LRR_5"/>
</dbReference>
<evidence type="ECO:0000256" key="7">
    <source>
        <dbReference type="ARBA" id="ARBA00022889"/>
    </source>
</evidence>
<dbReference type="InterPro" id="IPR002126">
    <property type="entry name" value="Cadherin-like_dom"/>
</dbReference>
<dbReference type="GO" id="GO:0005576">
    <property type="term" value="C:extracellular region"/>
    <property type="evidence" value="ECO:0007669"/>
    <property type="project" value="InterPro"/>
</dbReference>
<dbReference type="SMART" id="SM00179">
    <property type="entry name" value="EGF_CA"/>
    <property type="match status" value="3"/>
</dbReference>
<evidence type="ECO:0000256" key="1">
    <source>
        <dbReference type="ARBA" id="ARBA00009456"/>
    </source>
</evidence>
<evidence type="ECO:0000256" key="12">
    <source>
        <dbReference type="PROSITE-ProRule" id="PRU00634"/>
    </source>
</evidence>
<evidence type="ECO:0000259" key="18">
    <source>
        <dbReference type="PROSITE" id="PS51236"/>
    </source>
</evidence>
<keyword evidence="7" id="KW-0130">Cell adhesion</keyword>
<keyword evidence="3" id="KW-0433">Leucine-rich repeat</keyword>
<dbReference type="SMART" id="SM00369">
    <property type="entry name" value="LRR_TYP"/>
    <property type="match status" value="24"/>
</dbReference>
<dbReference type="InterPro" id="IPR015919">
    <property type="entry name" value="Cadherin-like_sf"/>
</dbReference>
<keyword evidence="2 11" id="KW-0245">EGF-like domain</keyword>
<keyword evidence="8" id="KW-1015">Disulfide bond</keyword>
<dbReference type="PROSITE" id="PS01186">
    <property type="entry name" value="EGF_2"/>
    <property type="match status" value="1"/>
</dbReference>
<dbReference type="OrthoDB" id="14563at2759"/>
<feature type="compositionally biased region" description="Acidic residues" evidence="13">
    <location>
        <begin position="2389"/>
        <end position="2406"/>
    </location>
</feature>
<feature type="repeat" description="TSP type-3" evidence="12">
    <location>
        <begin position="2388"/>
        <end position="2423"/>
    </location>
</feature>
<dbReference type="PROSITE" id="PS50022">
    <property type="entry name" value="FA58C_3"/>
    <property type="match status" value="1"/>
</dbReference>
<evidence type="ECO:0000256" key="11">
    <source>
        <dbReference type="PROSITE-ProRule" id="PRU00076"/>
    </source>
</evidence>
<dbReference type="InterPro" id="IPR001881">
    <property type="entry name" value="EGF-like_Ca-bd_dom"/>
</dbReference>
<dbReference type="Proteomes" id="UP000596742">
    <property type="component" value="Unassembled WGS sequence"/>
</dbReference>
<dbReference type="SMART" id="SM01411">
    <property type="entry name" value="Ephrin_rec_like"/>
    <property type="match status" value="1"/>
</dbReference>
<dbReference type="PROSITE" id="PS01187">
    <property type="entry name" value="EGF_CA"/>
    <property type="match status" value="2"/>
</dbReference>
<dbReference type="GO" id="GO:0005509">
    <property type="term" value="F:calcium ion binding"/>
    <property type="evidence" value="ECO:0007669"/>
    <property type="project" value="UniProtKB-UniRule"/>
</dbReference>
<evidence type="ECO:0000256" key="8">
    <source>
        <dbReference type="ARBA" id="ARBA00023157"/>
    </source>
</evidence>
<feature type="repeat" description="TSP type-3" evidence="12">
    <location>
        <begin position="2489"/>
        <end position="2524"/>
    </location>
</feature>
<evidence type="ECO:0000256" key="9">
    <source>
        <dbReference type="ARBA" id="ARBA00023180"/>
    </source>
</evidence>
<evidence type="ECO:0000256" key="2">
    <source>
        <dbReference type="ARBA" id="ARBA00022536"/>
    </source>
</evidence>
<keyword evidence="5" id="KW-0677">Repeat</keyword>
<evidence type="ECO:0000256" key="3">
    <source>
        <dbReference type="ARBA" id="ARBA00022614"/>
    </source>
</evidence>
<evidence type="ECO:0000256" key="10">
    <source>
        <dbReference type="PROSITE-ProRule" id="PRU00043"/>
    </source>
</evidence>
<evidence type="ECO:0000256" key="4">
    <source>
        <dbReference type="ARBA" id="ARBA00022729"/>
    </source>
</evidence>
<keyword evidence="20" id="KW-1185">Reference proteome</keyword>
<feature type="domain" description="TSP C-terminal" evidence="18">
    <location>
        <begin position="2564"/>
        <end position="2776"/>
    </location>
</feature>
<dbReference type="InterPro" id="IPR008859">
    <property type="entry name" value="Thrombospondin_C"/>
</dbReference>
<dbReference type="PROSITE" id="PS51236">
    <property type="entry name" value="TSP_CTER"/>
    <property type="match status" value="1"/>
</dbReference>
<name>A0A8B6EVU4_MYTGA</name>
<dbReference type="InterPro" id="IPR001611">
    <property type="entry name" value="Leu-rich_rpt"/>
</dbReference>
<evidence type="ECO:0000256" key="14">
    <source>
        <dbReference type="SAM" id="SignalP"/>
    </source>
</evidence>
<proteinExistence type="inferred from homology"/>
<dbReference type="InterPro" id="IPR032675">
    <property type="entry name" value="LRR_dom_sf"/>
</dbReference>
<evidence type="ECO:0000313" key="20">
    <source>
        <dbReference type="Proteomes" id="UP000596742"/>
    </source>
</evidence>
<sequence>MKDLFLFVIFIPLICGQVWDADVYWNGRYAANGINYNADDTANGMWSDNQDEYMKDYPFSQSCTGCDCTALLTDELLKSCDGIVEIVSYSFPNISRSTFAASTTSITIQDCSYFDIADDTFTSLTSLNSLTIQNCGITTMPYVELSPLTILNLINNDISINSTYTGKLPSSLQYLALTHNQFYWFPDGFITGANLRLVSLGYNNLTIFPLSGFGSLPHLMYLGLEGNLMKKISVKHLSPFKTDTFVHLNLSTNLIDYVQPGAFRQLTNITIIELHTNYLSFLPRGTFDNVSLLAHLDLHGNKFEVFNTEALIDLENLVELRIHTQDPPMTTILFNSMINIGKSLKNLFISDNALTHLPHQVFTEGEFPLLTDLHADHNNIQNITDLDEKGYGVTLRSTFLQRQKNLIPFGNTTNIRTMYLEYNRIEQINNSDLCQLVNLQTLYMQTNRLHENNIEEDAFKCLPSLIYLDLGGNYQMQYVPVALTTQEKLPAIQTLGLYGTKITFIEAEAFSNISTLLNLKMQNNRIVAIENNAFPLRLRTLFLSGNSFRFIHKNQFTFLSDLSNLNLGNNDIDYLPEEVFTNCVNLTTLSLNGNKIPQLKKVHFQNCPLTGQVTFADNHIGWIEDGTFSHISDMTSLSLSQNRLYWLPNAGDFNSLTISTVHTLSFSDNRISFIPPGVFVNLSTGYLDLQNNRISSIGSYAFDSVTVTFALTLTGNQIREIQSNAFTNVMCDTFAMNDMYIETLQSFAFNSFSANEVDLQNNQISDIRQNAFNDFKVTGSKGNFYLNDNNLTALETSIFGGISEVTNIYLNDNGMTTVAANVFRNLTVSSVYLFNNKLTSYPVALSEVKPVVIHLYSNLISQIPSGSLSGQTQLRVFYIYNNSLTAITSDLFKDATSLQQIDMHDNKIQKIDEGSFTGLNNLQILDLSDNEIPYFPAVNDLSQLRILNLRNNLIQTLGGIPTPNKIINLNLDNNPLGCECSTTGSIFNAIGAVSSETQCTSPLDVAGVWFSIAKAADPLYYEKQDRTLFQCSAENINGSAASSTSMTIEWKRPIYFFEIFGDNSTSSLAEASAYTEEVWDYIVTCTSTTASTLQKIVRVTVGLPPYCYATFYQGTDCPDPGCLNFDTATDSIKCNNPCVPVIVDMGPISAADCTASCLLPNGAVSNTGCIRSCLRTSGDLTDCYTVSYHSAEVTFTDVDGMLPLTTYECDIKMRVDDYSSANSIQVFVYTPATSSTGGTTGATDILLNVTYYDFSAGNDDFSSASGLLSRSPYHMTSPLGSWLAISDNPTSDTFSDWFRSTSSNYVKFDQILLQHDTSITSSTIYKFWSDAFYPVDDSGYGSEGQTDCSGGLHNFVFTSAIRTGLKYLGTEKITIGGGEELWLFINKQLVIELVDDRSSASIGCQMVDLASAKDSGLIIPQEGVIVNGECTGMSPKSASSVSLTLEVGETYLFEIFHVERMACSSELLIHLENVYLSVHENDIPPFHYKFYTSENLNLNGIVGTFPLWDIFEVGPTFTLDLFAGNEARHFSLKEDTTANTNLGTTAAPPTYSYIDLFGSNISFVECSGTNVLLPEPNTPGAESFTISTSTVLLALSTFLDFEVATEYILEMDIIDQGTNLEGSLVVKIVVTDFNDHCPLLSLTEDVFITPQPLLQIPPLLTVNSSDLDSGVNGQFFFYVSLVHTESPVINYDESLDIRREIYNATTELTVTLAVIDEGIPPRGSAINITVNISNTCLLNEQFERTNFTFSVNNTTGEFYLRVPGYWTVDFQCLDDIGLSNGIVRDELITASSSRNYLSQPERARLWLNASAPIYGPLTGGWVADDTDMAPYIQVNLEDAYKITKVHLQGQQDEPNWVESFQITFSNDGSVWTLYHDDSGEYIFLGNNDQNTVKTLVLSPPILGQYVRINPRNWTGSAALRLELSGCTQAEQYHFDTSCERCYTSYYCLGDSEAHMCGRCENDTITCDRSPTEHSFGAASECVTCPKGWICKDGYATICPKNHYVECTDANCPDTCSTCESGYACRDGRRYICEPGTYSDGTADFCNLCTEGTYQDISGQDSCKSCPAGYYSSTSKDRCNPCESGTYSIGDGSGACLGCASDIDCPCNVEGTCFSLDLCVNTGSGGFLCLGCPTGFIGDGVTCSDIDECSLYKPCWNNSACLNTAPGYQCLACPRGYHSGTYEDGLSINNTVRVFELHNEVLSPTQDQMCYDLDECQTDNGGCDSNAPCVNTIGSYYCGNCGEGYTGIPNIVCYSTNYCQTGQHKCASTATCTYLRPKEYNCECPIGYSGNGRHCGIDTDLDGHPDVSLSCSDWGCKQDNCRTIPNSGQEDVDGDNTGDDCDDDKDNDGKINSIDNCPFKYSFSQVDTDGDGVGDPCDNCPSNVNRDQLDTDGDGTGDDCDTDDDDDGIPDVSDNCPLVANAGQEDTDGDGLGDACDNCPGISNSNQTDTDQNNVGDACNPVGGLHQDRDGDGVVDSLDNCPEVENGDQSDMDSDGTGDACDTDRDADGVVNEEDNCPYFANTLQKDINGDLIGDDCVVDSDGDGVDDSNDTCPHNPSISSTSFLNYFVVDLYPGYSTTAAHWWVKGAGREIYQLADTKGPSMLIGSQSYSSISYSGTIYVRSDIGDNYVGIVFGYNSNRKFYLVSWKTKNYNFDLKTYQAGIKGINIKVIDSNTGPGIDLAYGLWHSSSKENQTTVLWHDDNMLQWSNYTSYKWFLTHNSDLGKIRFQLYDLTSVLADSGDIYDTRITGGRVGVFQFGQQMSLFSNINVYCIDRQNMAMKFNGIDNYVSITNVTQLKVDKSFTLEVWVKVETGSPLTAMPIFCTESRNICLWLENLKVNGQFGNSTISTTATIGTDVWTNLVLQYDESEYILKIYLNGVLSASGSSIHPIDWDTYSNHSDIFLYLGRDSSNYFQGFIDEVKFYSVAIIKDEIDDHIFLASMDKYPKYHKYGQLHYKMDQTTGSQNLQNDGLLSLVTNIHGNSTFAESFQDYSRFRLTYPNN</sequence>
<dbReference type="SUPFAM" id="SSF103647">
    <property type="entry name" value="TSP type-3 repeat"/>
    <property type="match status" value="3"/>
</dbReference>
<dbReference type="InterPro" id="IPR028974">
    <property type="entry name" value="TSP_type-3_rpt"/>
</dbReference>
<dbReference type="CDD" id="cd11304">
    <property type="entry name" value="Cadherin_repeat"/>
    <property type="match status" value="1"/>
</dbReference>
<organism evidence="19 20">
    <name type="scientific">Mytilus galloprovincialis</name>
    <name type="common">Mediterranean mussel</name>
    <dbReference type="NCBI Taxonomy" id="29158"/>
    <lineage>
        <taxon>Eukaryota</taxon>
        <taxon>Metazoa</taxon>
        <taxon>Spiralia</taxon>
        <taxon>Lophotrochozoa</taxon>
        <taxon>Mollusca</taxon>
        <taxon>Bivalvia</taxon>
        <taxon>Autobranchia</taxon>
        <taxon>Pteriomorphia</taxon>
        <taxon>Mytilida</taxon>
        <taxon>Mytiloidea</taxon>
        <taxon>Mytilidae</taxon>
        <taxon>Mytilinae</taxon>
        <taxon>Mytilus</taxon>
    </lineage>
</organism>
<comment type="caution">
    <text evidence="11">Lacks conserved residue(s) required for the propagation of feature annotation.</text>
</comment>
<evidence type="ECO:0000256" key="13">
    <source>
        <dbReference type="SAM" id="MobiDB-lite"/>
    </source>
</evidence>
<dbReference type="Pfam" id="PF07699">
    <property type="entry name" value="Ephrin_rec_like"/>
    <property type="match status" value="1"/>
</dbReference>
<dbReference type="SUPFAM" id="SSF49313">
    <property type="entry name" value="Cadherin-like"/>
    <property type="match status" value="2"/>
</dbReference>
<dbReference type="PROSITE" id="PS50026">
    <property type="entry name" value="EGF_3"/>
    <property type="match status" value="2"/>
</dbReference>
<dbReference type="Pfam" id="PF02412">
    <property type="entry name" value="TSP_3"/>
    <property type="match status" value="6"/>
</dbReference>
<dbReference type="InterPro" id="IPR013320">
    <property type="entry name" value="ConA-like_dom_sf"/>
</dbReference>
<dbReference type="Pfam" id="PF13385">
    <property type="entry name" value="Laminin_G_3"/>
    <property type="match status" value="1"/>
</dbReference>
<evidence type="ECO:0000259" key="15">
    <source>
        <dbReference type="PROSITE" id="PS50022"/>
    </source>
</evidence>
<dbReference type="PROSITE" id="PS51234">
    <property type="entry name" value="TSP3"/>
    <property type="match status" value="2"/>
</dbReference>
<reference evidence="19" key="1">
    <citation type="submission" date="2018-11" db="EMBL/GenBank/DDBJ databases">
        <authorList>
            <person name="Alioto T."/>
            <person name="Alioto T."/>
        </authorList>
    </citation>
    <scope>NUCLEOTIDE SEQUENCE</scope>
</reference>
<keyword evidence="4 14" id="KW-0732">Signal</keyword>
<dbReference type="GO" id="GO:0007156">
    <property type="term" value="P:homophilic cell adhesion via plasma membrane adhesion molecules"/>
    <property type="evidence" value="ECO:0007669"/>
    <property type="project" value="InterPro"/>
</dbReference>
<dbReference type="EMBL" id="UYJE01005822">
    <property type="protein sequence ID" value="VDI40738.1"/>
    <property type="molecule type" value="Genomic_DNA"/>
</dbReference>
<dbReference type="Pfam" id="PF13855">
    <property type="entry name" value="LRR_8"/>
    <property type="match status" value="4"/>
</dbReference>
<protein>
    <submittedName>
        <fullName evidence="19">Thrombospondin 2/3/4/5</fullName>
    </submittedName>
</protein>
<dbReference type="Gene3D" id="2.10.50.10">
    <property type="entry name" value="Tumor Necrosis Factor Receptor, subunit A, domain 2"/>
    <property type="match status" value="1"/>
</dbReference>
<gene>
    <name evidence="19" type="ORF">MGAL_10B030506</name>
</gene>
<dbReference type="InterPro" id="IPR009030">
    <property type="entry name" value="Growth_fac_rcpt_cys_sf"/>
</dbReference>
<dbReference type="SMART" id="SM00231">
    <property type="entry name" value="FA58C"/>
    <property type="match status" value="1"/>
</dbReference>
<feature type="chain" id="PRO_5032612368" evidence="14">
    <location>
        <begin position="17"/>
        <end position="3001"/>
    </location>
</feature>
<keyword evidence="6 10" id="KW-0106">Calcium</keyword>
<feature type="domain" description="F5/8 type C" evidence="15">
    <location>
        <begin position="1772"/>
        <end position="1926"/>
    </location>
</feature>